<dbReference type="PIRSF" id="PIRSF001123">
    <property type="entry name" value="PepA_GA"/>
    <property type="match status" value="1"/>
</dbReference>
<keyword evidence="2" id="KW-0031">Aminopeptidase</keyword>
<evidence type="ECO:0000256" key="5">
    <source>
        <dbReference type="ARBA" id="ARBA00022801"/>
    </source>
</evidence>
<dbReference type="PANTHER" id="PTHR32481:SF0">
    <property type="entry name" value="AMINOPEPTIDASE YPDE-RELATED"/>
    <property type="match status" value="1"/>
</dbReference>
<evidence type="ECO:0000256" key="1">
    <source>
        <dbReference type="ARBA" id="ARBA00006272"/>
    </source>
</evidence>
<dbReference type="GO" id="GO:0006508">
    <property type="term" value="P:proteolysis"/>
    <property type="evidence" value="ECO:0007669"/>
    <property type="project" value="UniProtKB-KW"/>
</dbReference>
<evidence type="ECO:0000256" key="6">
    <source>
        <dbReference type="PIRNR" id="PIRNR001123"/>
    </source>
</evidence>
<evidence type="ECO:0000256" key="8">
    <source>
        <dbReference type="PIRSR" id="PIRSR001123-2"/>
    </source>
</evidence>
<dbReference type="AlphaFoldDB" id="A0A9D1PK61"/>
<proteinExistence type="inferred from homology"/>
<reference evidence="9" key="1">
    <citation type="journal article" date="2021" name="PeerJ">
        <title>Extensive microbial diversity within the chicken gut microbiome revealed by metagenomics and culture.</title>
        <authorList>
            <person name="Gilroy R."/>
            <person name="Ravi A."/>
            <person name="Getino M."/>
            <person name="Pursley I."/>
            <person name="Horton D.L."/>
            <person name="Alikhan N.F."/>
            <person name="Baker D."/>
            <person name="Gharbi K."/>
            <person name="Hall N."/>
            <person name="Watson M."/>
            <person name="Adriaenssens E.M."/>
            <person name="Foster-Nyarko E."/>
            <person name="Jarju S."/>
            <person name="Secka A."/>
            <person name="Antonio M."/>
            <person name="Oren A."/>
            <person name="Chaudhuri R.R."/>
            <person name="La Ragione R."/>
            <person name="Hildebrand F."/>
            <person name="Pallen M.J."/>
        </authorList>
    </citation>
    <scope>NUCLEOTIDE SEQUENCE</scope>
    <source>
        <strain evidence="9">CHK193-4272</strain>
    </source>
</reference>
<evidence type="ECO:0000256" key="2">
    <source>
        <dbReference type="ARBA" id="ARBA00022438"/>
    </source>
</evidence>
<evidence type="ECO:0000313" key="9">
    <source>
        <dbReference type="EMBL" id="HIV62587.1"/>
    </source>
</evidence>
<dbReference type="CDD" id="cd05656">
    <property type="entry name" value="M42_Frv"/>
    <property type="match status" value="1"/>
</dbReference>
<keyword evidence="4 8" id="KW-0479">Metal-binding</keyword>
<gene>
    <name evidence="9" type="ORF">H9746_07085</name>
</gene>
<dbReference type="PANTHER" id="PTHR32481">
    <property type="entry name" value="AMINOPEPTIDASE"/>
    <property type="match status" value="1"/>
</dbReference>
<feature type="binding site" evidence="8">
    <location>
        <position position="310"/>
    </location>
    <ligand>
        <name>Zn(2+)</name>
        <dbReference type="ChEBI" id="CHEBI:29105"/>
        <label>2</label>
    </ligand>
</feature>
<reference evidence="9" key="2">
    <citation type="submission" date="2021-04" db="EMBL/GenBank/DDBJ databases">
        <authorList>
            <person name="Gilroy R."/>
        </authorList>
    </citation>
    <scope>NUCLEOTIDE SEQUENCE</scope>
    <source>
        <strain evidence="9">CHK193-4272</strain>
    </source>
</reference>
<organism evidence="9 10">
    <name type="scientific">Candidatus Butyricicoccus avistercoris</name>
    <dbReference type="NCBI Taxonomy" id="2838518"/>
    <lineage>
        <taxon>Bacteria</taxon>
        <taxon>Bacillati</taxon>
        <taxon>Bacillota</taxon>
        <taxon>Clostridia</taxon>
        <taxon>Eubacteriales</taxon>
        <taxon>Butyricicoccaceae</taxon>
        <taxon>Butyricicoccus</taxon>
    </lineage>
</organism>
<accession>A0A9D1PK61</accession>
<dbReference type="SUPFAM" id="SSF53187">
    <property type="entry name" value="Zn-dependent exopeptidases"/>
    <property type="match status" value="1"/>
</dbReference>
<feature type="binding site" evidence="8">
    <location>
        <position position="63"/>
    </location>
    <ligand>
        <name>Zn(2+)</name>
        <dbReference type="ChEBI" id="CHEBI:29105"/>
        <label>1</label>
    </ligand>
</feature>
<comment type="caution">
    <text evidence="9">The sequence shown here is derived from an EMBL/GenBank/DDBJ whole genome shotgun (WGS) entry which is preliminary data.</text>
</comment>
<dbReference type="Gene3D" id="2.40.30.40">
    <property type="entry name" value="Peptidase M42, domain 2"/>
    <property type="match status" value="1"/>
</dbReference>
<evidence type="ECO:0000256" key="4">
    <source>
        <dbReference type="ARBA" id="ARBA00022723"/>
    </source>
</evidence>
<dbReference type="InterPro" id="IPR008007">
    <property type="entry name" value="Peptidase_M42"/>
</dbReference>
<sequence>MTELLNKLCSLSGVSGAEDSVRDFIRTRAITFADDIRTDAMGNLMVFRKGKRSTKKPLMLTAHMDEVGFIIKRITDDGMLKFGFVGGIDPRVVIGRHVRFGDTIGVVGIKAVHLTSVEDRKHTPDVKDLYIDIGACSKSEAENKVELSDYGVFDSDFSEFGDGLVKSKALDNRIGCTVLLQLLRKTPPVDTWFVFTVQEEVGLRGATTAAFAIDPALCINIEGTAAADLPEVKPYNRACAIRKGVVLPFMDKSAIYDEKLFNLLRKIADDEQIQWQTKTAISGSTDIGAIHKSLEGIPCACVAAPVRYIHSANCVAAIQDIHCVLHLMQAFISKFNDKTDFI</sequence>
<feature type="binding site" evidence="8">
    <location>
        <position position="171"/>
    </location>
    <ligand>
        <name>Zn(2+)</name>
        <dbReference type="ChEBI" id="CHEBI:29105"/>
        <label>2</label>
    </ligand>
</feature>
<dbReference type="EMBL" id="DXIE01000038">
    <property type="protein sequence ID" value="HIV62587.1"/>
    <property type="molecule type" value="Genomic_DNA"/>
</dbReference>
<dbReference type="SUPFAM" id="SSF101821">
    <property type="entry name" value="Aminopeptidase/glucanase lid domain"/>
    <property type="match status" value="1"/>
</dbReference>
<protein>
    <submittedName>
        <fullName evidence="9">M42 family metallopeptidase</fullName>
    </submittedName>
</protein>
<evidence type="ECO:0000256" key="7">
    <source>
        <dbReference type="PIRSR" id="PIRSR001123-1"/>
    </source>
</evidence>
<feature type="active site" description="Proton acceptor" evidence="7">
    <location>
        <position position="199"/>
    </location>
</feature>
<dbReference type="Pfam" id="PF05343">
    <property type="entry name" value="Peptidase_M42"/>
    <property type="match status" value="1"/>
</dbReference>
<feature type="binding site" evidence="8">
    <location>
        <position position="200"/>
    </location>
    <ligand>
        <name>Zn(2+)</name>
        <dbReference type="ChEBI" id="CHEBI:29105"/>
        <label>2</label>
    </ligand>
</feature>
<dbReference type="Proteomes" id="UP000886808">
    <property type="component" value="Unassembled WGS sequence"/>
</dbReference>
<keyword evidence="3" id="KW-0645">Protease</keyword>
<comment type="cofactor">
    <cofactor evidence="8">
        <name>a divalent metal cation</name>
        <dbReference type="ChEBI" id="CHEBI:60240"/>
    </cofactor>
    <text evidence="8">Binds 2 divalent metal cations per subunit.</text>
</comment>
<feature type="binding site" evidence="8">
    <location>
        <position position="222"/>
    </location>
    <ligand>
        <name>Zn(2+)</name>
        <dbReference type="ChEBI" id="CHEBI:29105"/>
        <label>1</label>
    </ligand>
</feature>
<dbReference type="GO" id="GO:0046872">
    <property type="term" value="F:metal ion binding"/>
    <property type="evidence" value="ECO:0007669"/>
    <property type="project" value="UniProtKB-UniRule"/>
</dbReference>
<dbReference type="Gene3D" id="3.40.630.10">
    <property type="entry name" value="Zn peptidases"/>
    <property type="match status" value="1"/>
</dbReference>
<dbReference type="GO" id="GO:0004177">
    <property type="term" value="F:aminopeptidase activity"/>
    <property type="evidence" value="ECO:0007669"/>
    <property type="project" value="UniProtKB-UniRule"/>
</dbReference>
<name>A0A9D1PK61_9FIRM</name>
<dbReference type="InterPro" id="IPR051464">
    <property type="entry name" value="Peptidase_M42_aminopept"/>
</dbReference>
<evidence type="ECO:0000256" key="3">
    <source>
        <dbReference type="ARBA" id="ARBA00022670"/>
    </source>
</evidence>
<keyword evidence="5" id="KW-0378">Hydrolase</keyword>
<feature type="binding site" evidence="8">
    <location>
        <position position="171"/>
    </location>
    <ligand>
        <name>Zn(2+)</name>
        <dbReference type="ChEBI" id="CHEBI:29105"/>
        <label>1</label>
    </ligand>
</feature>
<dbReference type="InterPro" id="IPR023367">
    <property type="entry name" value="Peptidase_M42_dom2"/>
</dbReference>
<evidence type="ECO:0000313" key="10">
    <source>
        <dbReference type="Proteomes" id="UP000886808"/>
    </source>
</evidence>
<comment type="similarity">
    <text evidence="1 6">Belongs to the peptidase M42 family.</text>
</comment>